<proteinExistence type="predicted"/>
<evidence type="ECO:0000313" key="2">
    <source>
        <dbReference type="EMBL" id="OMO72912.1"/>
    </source>
</evidence>
<feature type="region of interest" description="Disordered" evidence="1">
    <location>
        <begin position="12"/>
        <end position="33"/>
    </location>
</feature>
<name>A0A1R3HRH5_COCAP</name>
<dbReference type="Gramene" id="OMO72912">
    <property type="protein sequence ID" value="OMO72912"/>
    <property type="gene ID" value="CCACVL1_17528"/>
</dbReference>
<keyword evidence="3" id="KW-1185">Reference proteome</keyword>
<dbReference type="AlphaFoldDB" id="A0A1R3HRH5"/>
<gene>
    <name evidence="2" type="ORF">CCACVL1_17528</name>
</gene>
<comment type="caution">
    <text evidence="2">The sequence shown here is derived from an EMBL/GenBank/DDBJ whole genome shotgun (WGS) entry which is preliminary data.</text>
</comment>
<evidence type="ECO:0000256" key="1">
    <source>
        <dbReference type="SAM" id="MobiDB-lite"/>
    </source>
</evidence>
<evidence type="ECO:0000313" key="3">
    <source>
        <dbReference type="Proteomes" id="UP000188268"/>
    </source>
</evidence>
<accession>A0A1R3HRH5</accession>
<sequence>MAVVANGLVQLLNKTTINEKPEDPGEYKRSPMQ</sequence>
<dbReference type="EMBL" id="AWWV01011315">
    <property type="protein sequence ID" value="OMO72912.1"/>
    <property type="molecule type" value="Genomic_DNA"/>
</dbReference>
<organism evidence="2 3">
    <name type="scientific">Corchorus capsularis</name>
    <name type="common">Jute</name>
    <dbReference type="NCBI Taxonomy" id="210143"/>
    <lineage>
        <taxon>Eukaryota</taxon>
        <taxon>Viridiplantae</taxon>
        <taxon>Streptophyta</taxon>
        <taxon>Embryophyta</taxon>
        <taxon>Tracheophyta</taxon>
        <taxon>Spermatophyta</taxon>
        <taxon>Magnoliopsida</taxon>
        <taxon>eudicotyledons</taxon>
        <taxon>Gunneridae</taxon>
        <taxon>Pentapetalae</taxon>
        <taxon>rosids</taxon>
        <taxon>malvids</taxon>
        <taxon>Malvales</taxon>
        <taxon>Malvaceae</taxon>
        <taxon>Grewioideae</taxon>
        <taxon>Apeibeae</taxon>
        <taxon>Corchorus</taxon>
    </lineage>
</organism>
<feature type="compositionally biased region" description="Basic and acidic residues" evidence="1">
    <location>
        <begin position="17"/>
        <end position="33"/>
    </location>
</feature>
<dbReference type="Proteomes" id="UP000188268">
    <property type="component" value="Unassembled WGS sequence"/>
</dbReference>
<reference evidence="2 3" key="1">
    <citation type="submission" date="2013-09" db="EMBL/GenBank/DDBJ databases">
        <title>Corchorus capsularis genome sequencing.</title>
        <authorList>
            <person name="Alam M."/>
            <person name="Haque M.S."/>
            <person name="Islam M.S."/>
            <person name="Emdad E.M."/>
            <person name="Islam M.M."/>
            <person name="Ahmed B."/>
            <person name="Halim A."/>
            <person name="Hossen Q.M.M."/>
            <person name="Hossain M.Z."/>
            <person name="Ahmed R."/>
            <person name="Khan M.M."/>
            <person name="Islam R."/>
            <person name="Rashid M.M."/>
            <person name="Khan S.A."/>
            <person name="Rahman M.S."/>
            <person name="Alam M."/>
        </authorList>
    </citation>
    <scope>NUCLEOTIDE SEQUENCE [LARGE SCALE GENOMIC DNA]</scope>
    <source>
        <strain evidence="3">cv. CVL-1</strain>
        <tissue evidence="2">Whole seedling</tissue>
    </source>
</reference>
<protein>
    <submittedName>
        <fullName evidence="2">Uncharacterized protein</fullName>
    </submittedName>
</protein>